<reference evidence="3" key="1">
    <citation type="submission" date="2020-03" db="EMBL/GenBank/DDBJ databases">
        <authorList>
            <person name="Guo F."/>
        </authorList>
    </citation>
    <scope>NUCLEOTIDE SEQUENCE</scope>
    <source>
        <strain evidence="3">JCM 30134</strain>
    </source>
</reference>
<dbReference type="Pfam" id="PF09919">
    <property type="entry name" value="DUF2149"/>
    <property type="match status" value="1"/>
</dbReference>
<evidence type="ECO:0000256" key="1">
    <source>
        <dbReference type="SAM" id="MobiDB-lite"/>
    </source>
</evidence>
<protein>
    <submittedName>
        <fullName evidence="3">DUF2149 domain-containing protein</fullName>
    </submittedName>
</protein>
<accession>A0A9E5MLY4</accession>
<dbReference type="InterPro" id="IPR018676">
    <property type="entry name" value="DUF2149"/>
</dbReference>
<gene>
    <name evidence="3" type="ORF">G8770_05450</name>
</gene>
<organism evidence="3 4">
    <name type="scientific">Pseudomaricurvus hydrocarbonicus</name>
    <dbReference type="NCBI Taxonomy" id="1470433"/>
    <lineage>
        <taxon>Bacteria</taxon>
        <taxon>Pseudomonadati</taxon>
        <taxon>Pseudomonadota</taxon>
        <taxon>Gammaproteobacteria</taxon>
        <taxon>Cellvibrionales</taxon>
        <taxon>Cellvibrionaceae</taxon>
        <taxon>Pseudomaricurvus</taxon>
    </lineage>
</organism>
<proteinExistence type="predicted"/>
<dbReference type="AlphaFoldDB" id="A0A9E5MLY4"/>
<dbReference type="EMBL" id="JAAONZ010000003">
    <property type="protein sequence ID" value="NHO64985.1"/>
    <property type="molecule type" value="Genomic_DNA"/>
</dbReference>
<feature type="transmembrane region" description="Helical" evidence="2">
    <location>
        <begin position="20"/>
        <end position="41"/>
    </location>
</feature>
<evidence type="ECO:0000313" key="4">
    <source>
        <dbReference type="Proteomes" id="UP000787472"/>
    </source>
</evidence>
<feature type="region of interest" description="Disordered" evidence="1">
    <location>
        <begin position="66"/>
        <end position="89"/>
    </location>
</feature>
<sequence length="103" mass="11101">MSKRWSSDRFGGTDDEPLGPLANLLDLMLVFACGLIAALIAMSEQLQERFQAQDVDAHAQTVIERGQELPRMPGQGAAGGEGYESVGQVYRDPNTGQLILIAP</sequence>
<keyword evidence="2" id="KW-1133">Transmembrane helix</keyword>
<dbReference type="RefSeq" id="WP_167182887.1">
    <property type="nucleotide sequence ID" value="NZ_JAAONZ010000003.1"/>
</dbReference>
<evidence type="ECO:0000313" key="3">
    <source>
        <dbReference type="EMBL" id="NHO64985.1"/>
    </source>
</evidence>
<comment type="caution">
    <text evidence="3">The sequence shown here is derived from an EMBL/GenBank/DDBJ whole genome shotgun (WGS) entry which is preliminary data.</text>
</comment>
<evidence type="ECO:0000256" key="2">
    <source>
        <dbReference type="SAM" id="Phobius"/>
    </source>
</evidence>
<keyword evidence="2" id="KW-0812">Transmembrane</keyword>
<dbReference type="Proteomes" id="UP000787472">
    <property type="component" value="Unassembled WGS sequence"/>
</dbReference>
<keyword evidence="4" id="KW-1185">Reference proteome</keyword>
<name>A0A9E5MLY4_9GAMM</name>
<keyword evidence="2" id="KW-0472">Membrane</keyword>